<dbReference type="InterPro" id="IPR023184">
    <property type="entry name" value="Ubol_cytC_Rdtase_hinge_dom"/>
</dbReference>
<evidence type="ECO:0000256" key="3">
    <source>
        <dbReference type="ARBA" id="ARBA00022448"/>
    </source>
</evidence>
<keyword evidence="6 9" id="KW-0249">Electron transport</keyword>
<keyword evidence="8 9" id="KW-0472">Membrane</keyword>
<evidence type="ECO:0000256" key="1">
    <source>
        <dbReference type="ARBA" id="ARBA00004137"/>
    </source>
</evidence>
<name>A0A0A1CM67_9HYME</name>
<evidence type="ECO:0000256" key="9">
    <source>
        <dbReference type="PIRNR" id="PIRNR000019"/>
    </source>
</evidence>
<dbReference type="PANTHER" id="PTHR15336">
    <property type="entry name" value="UBIQUINOL-CYTOCHROME C REDUCTASE COMPLEX 7.8 KDA PROTEIN"/>
    <property type="match status" value="1"/>
</dbReference>
<keyword evidence="3 9" id="KW-0813">Transport</keyword>
<feature type="disulfide bond" evidence="10">
    <location>
        <begin position="33"/>
        <end position="77"/>
    </location>
</feature>
<sequence>MSFLSSIVNNIVPIVKADDDELVDPQIVVREKCAKLSTCMALKQTLDDCNNRVRSKSQTTEICSEEVVNFISCIDHCALKTLFNYLK</sequence>
<dbReference type="PANTHER" id="PTHR15336:SF0">
    <property type="entry name" value="CYTOCHROME B-C1 COMPLEX SUBUNIT 6, MITOCHONDRIAL"/>
    <property type="match status" value="1"/>
</dbReference>
<dbReference type="AlphaFoldDB" id="A0A0A1CM67"/>
<protein>
    <recommendedName>
        <fullName evidence="9">Cytochrome b-c1 complex subunit 6</fullName>
    </recommendedName>
</protein>
<dbReference type="Gene3D" id="1.10.287.20">
    <property type="entry name" value="Ubiquinol-cytochrome C reductase hinge domain"/>
    <property type="match status" value="1"/>
</dbReference>
<comment type="similarity">
    <text evidence="2 9">Belongs to the UQCRH/QCR6 family.</text>
</comment>
<evidence type="ECO:0000256" key="7">
    <source>
        <dbReference type="ARBA" id="ARBA00023128"/>
    </source>
</evidence>
<keyword evidence="4 9" id="KW-0679">Respiratory chain</keyword>
<dbReference type="InterPro" id="IPR003422">
    <property type="entry name" value="Cyt_b-c1_6"/>
</dbReference>
<dbReference type="SUPFAM" id="SSF81531">
    <property type="entry name" value="Non-heme 11 kDa protein of cytochrome bc1 complex (Ubiquinol-cytochrome c reductase)"/>
    <property type="match status" value="1"/>
</dbReference>
<evidence type="ECO:0000259" key="11">
    <source>
        <dbReference type="Pfam" id="PF02320"/>
    </source>
</evidence>
<feature type="disulfide bond" evidence="10">
    <location>
        <begin position="49"/>
        <end position="63"/>
    </location>
</feature>
<accession>A0A0A1CM67</accession>
<dbReference type="PIRSF" id="PIRSF000019">
    <property type="entry name" value="Bc1_11K"/>
    <property type="match status" value="1"/>
</dbReference>
<dbReference type="EMBL" id="KM275729">
    <property type="protein sequence ID" value="AIX97485.1"/>
    <property type="molecule type" value="mRNA"/>
</dbReference>
<evidence type="ECO:0000256" key="10">
    <source>
        <dbReference type="PIRSR" id="PIRSR000019-1"/>
    </source>
</evidence>
<keyword evidence="10" id="KW-1015">Disulfide bond</keyword>
<evidence type="ECO:0000256" key="5">
    <source>
        <dbReference type="ARBA" id="ARBA00022792"/>
    </source>
</evidence>
<keyword evidence="5 9" id="KW-0999">Mitochondrion inner membrane</keyword>
<feature type="domain" description="Ubiquinol-cytochrome C reductase hinge" evidence="11">
    <location>
        <begin position="24"/>
        <end position="87"/>
    </location>
</feature>
<evidence type="ECO:0000313" key="12">
    <source>
        <dbReference type="EMBL" id="AIX97485.1"/>
    </source>
</evidence>
<evidence type="ECO:0000256" key="2">
    <source>
        <dbReference type="ARBA" id="ARBA00006498"/>
    </source>
</evidence>
<comment type="function">
    <text evidence="9">Component of the ubiquinol-cytochrome c oxidoreductase, a multisubunit transmembrane complex that is part of the mitochondrial electron transport chain which drives oxidative phosphorylation.</text>
</comment>
<dbReference type="Pfam" id="PF02320">
    <property type="entry name" value="UCR_hinge"/>
    <property type="match status" value="1"/>
</dbReference>
<reference evidence="12" key="1">
    <citation type="submission" date="2014-08" db="EMBL/GenBank/DDBJ databases">
        <title>Effects of Wolbachia infection on coevolution of oxidative-phosphorylation-related proteins in Ceratosolen solmsi Mayr (Hymenoptera: Agaonidae).</title>
        <authorList>
            <person name="Li Z.-Z."/>
        </authorList>
    </citation>
    <scope>NUCLEOTIDE SEQUENCE</scope>
</reference>
<keyword evidence="7 9" id="KW-0496">Mitochondrion</keyword>
<comment type="subcellular location">
    <subcellularLocation>
        <location evidence="1">Mitochondrion inner membrane</location>
        <topology evidence="1">Peripheral membrane protein</topology>
        <orientation evidence="1">Intermembrane side</orientation>
    </subcellularLocation>
</comment>
<proteinExistence type="evidence at transcript level"/>
<organism evidence="12">
    <name type="scientific">Ceratosolen solmsi</name>
    <dbReference type="NCBI Taxonomy" id="142686"/>
    <lineage>
        <taxon>Eukaryota</taxon>
        <taxon>Metazoa</taxon>
        <taxon>Ecdysozoa</taxon>
        <taxon>Arthropoda</taxon>
        <taxon>Hexapoda</taxon>
        <taxon>Insecta</taxon>
        <taxon>Pterygota</taxon>
        <taxon>Neoptera</taxon>
        <taxon>Endopterygota</taxon>
        <taxon>Hymenoptera</taxon>
        <taxon>Apocrita</taxon>
        <taxon>Proctotrupomorpha</taxon>
        <taxon>Chalcidoidea</taxon>
        <taxon>Agaonidae</taxon>
        <taxon>Agaoninae</taxon>
        <taxon>Ceratosolen</taxon>
    </lineage>
</organism>
<evidence type="ECO:0000256" key="8">
    <source>
        <dbReference type="ARBA" id="ARBA00023136"/>
    </source>
</evidence>
<evidence type="ECO:0000256" key="4">
    <source>
        <dbReference type="ARBA" id="ARBA00022660"/>
    </source>
</evidence>
<dbReference type="InterPro" id="IPR036811">
    <property type="entry name" value="Ubol_cytC_Rdtase_hinge_dom_sf"/>
</dbReference>
<evidence type="ECO:0000256" key="6">
    <source>
        <dbReference type="ARBA" id="ARBA00022982"/>
    </source>
</evidence>
<dbReference type="GO" id="GO:0005743">
    <property type="term" value="C:mitochondrial inner membrane"/>
    <property type="evidence" value="ECO:0007669"/>
    <property type="project" value="UniProtKB-SubCell"/>
</dbReference>
<dbReference type="GO" id="GO:0006122">
    <property type="term" value="P:mitochondrial electron transport, ubiquinol to cytochrome c"/>
    <property type="evidence" value="ECO:0007669"/>
    <property type="project" value="InterPro"/>
</dbReference>